<feature type="region of interest" description="Disordered" evidence="1">
    <location>
        <begin position="31"/>
        <end position="74"/>
    </location>
</feature>
<dbReference type="EMBL" id="PXYI01000005">
    <property type="protein sequence ID" value="PSJ38795.1"/>
    <property type="molecule type" value="Genomic_DNA"/>
</dbReference>
<evidence type="ECO:0000256" key="1">
    <source>
        <dbReference type="SAM" id="MobiDB-lite"/>
    </source>
</evidence>
<dbReference type="Pfam" id="PF13240">
    <property type="entry name" value="Zn_Ribbon_1"/>
    <property type="match status" value="1"/>
</dbReference>
<evidence type="ECO:0000256" key="2">
    <source>
        <dbReference type="SAM" id="Phobius"/>
    </source>
</evidence>
<dbReference type="Proteomes" id="UP000241167">
    <property type="component" value="Unassembled WGS sequence"/>
</dbReference>
<keyword evidence="5" id="KW-1185">Reference proteome</keyword>
<comment type="caution">
    <text evidence="4">The sequence shown here is derived from an EMBL/GenBank/DDBJ whole genome shotgun (WGS) entry which is preliminary data.</text>
</comment>
<keyword evidence="2" id="KW-1133">Transmembrane helix</keyword>
<dbReference type="Pfam" id="PF12869">
    <property type="entry name" value="tRNA_anti-like"/>
    <property type="match status" value="1"/>
</dbReference>
<protein>
    <recommendedName>
        <fullName evidence="3">Zinc-ribbon domain-containing protein</fullName>
    </recommendedName>
</protein>
<dbReference type="InterPro" id="IPR026870">
    <property type="entry name" value="Zinc_ribbon_dom"/>
</dbReference>
<feature type="compositionally biased region" description="Pro residues" evidence="1">
    <location>
        <begin position="34"/>
        <end position="49"/>
    </location>
</feature>
<evidence type="ECO:0000313" key="4">
    <source>
        <dbReference type="EMBL" id="PSJ38795.1"/>
    </source>
</evidence>
<proteinExistence type="predicted"/>
<name>A0A2P7QLG2_9SPHN</name>
<accession>A0A2P7QLG2</accession>
<feature type="domain" description="Zinc-ribbon" evidence="3">
    <location>
        <begin position="5"/>
        <end position="26"/>
    </location>
</feature>
<feature type="transmembrane region" description="Helical" evidence="2">
    <location>
        <begin position="80"/>
        <end position="98"/>
    </location>
</feature>
<gene>
    <name evidence="4" type="ORF">C7I55_15815</name>
</gene>
<keyword evidence="2" id="KW-0472">Membrane</keyword>
<organism evidence="4 5">
    <name type="scientific">Allosphingosinicella deserti</name>
    <dbReference type="NCBI Taxonomy" id="2116704"/>
    <lineage>
        <taxon>Bacteria</taxon>
        <taxon>Pseudomonadati</taxon>
        <taxon>Pseudomonadota</taxon>
        <taxon>Alphaproteobacteria</taxon>
        <taxon>Sphingomonadales</taxon>
        <taxon>Sphingomonadaceae</taxon>
        <taxon>Allosphingosinicella</taxon>
    </lineage>
</organism>
<keyword evidence="2" id="KW-0812">Transmembrane</keyword>
<dbReference type="InterPro" id="IPR024422">
    <property type="entry name" value="Protein_unknown_function_OB"/>
</dbReference>
<evidence type="ECO:0000313" key="5">
    <source>
        <dbReference type="Proteomes" id="UP000241167"/>
    </source>
</evidence>
<feature type="region of interest" description="Disordered" evidence="1">
    <location>
        <begin position="106"/>
        <end position="160"/>
    </location>
</feature>
<sequence>MAMAFCSACGTNLPDGARFCPACGAAVATAAAPPAGPSAVPPDPVPVTPSPVATPSTMHAAAAASGGPVPPAQGSRAGGLILPLMLAVGIAVIILMVWSQRGDERQRAAEESGESAKAVGSAGGGEAEKEGSGASGSRTTASSLDSAFRSDPDGASARYPGPVTVTGTIASMVMPGATPAISLEGRTPLNFVVANFPSNYRDRLASLAKGDSVTLSCDSVKALAGTTLLQGCTLEG</sequence>
<feature type="compositionally biased region" description="Low complexity" evidence="1">
    <location>
        <begin position="50"/>
        <end position="67"/>
    </location>
</feature>
<dbReference type="AlphaFoldDB" id="A0A2P7QLG2"/>
<evidence type="ECO:0000259" key="3">
    <source>
        <dbReference type="Pfam" id="PF13240"/>
    </source>
</evidence>
<reference evidence="4 5" key="1">
    <citation type="submission" date="2018-03" db="EMBL/GenBank/DDBJ databases">
        <title>The draft genome of Sphingosinicella sp. GL-C-18.</title>
        <authorList>
            <person name="Liu L."/>
            <person name="Li L."/>
            <person name="Liang L."/>
            <person name="Zhang X."/>
            <person name="Wang T."/>
        </authorList>
    </citation>
    <scope>NUCLEOTIDE SEQUENCE [LARGE SCALE GENOMIC DNA]</scope>
    <source>
        <strain evidence="4 5">GL-C-18</strain>
    </source>
</reference>